<proteinExistence type="inferred from homology"/>
<name>A0A4Z1SVG1_GIAMU</name>
<dbReference type="Proteomes" id="UP000315496">
    <property type="component" value="Chromosome 2"/>
</dbReference>
<dbReference type="CDD" id="cd01673">
    <property type="entry name" value="dNK"/>
    <property type="match status" value="1"/>
</dbReference>
<dbReference type="VEuPathDB" id="GiardiaDB:GMRT_15324"/>
<feature type="binding site" evidence="8">
    <location>
        <begin position="145"/>
        <end position="149"/>
    </location>
    <ligand>
        <name>ATP</name>
        <dbReference type="ChEBI" id="CHEBI:30616"/>
    </ligand>
</feature>
<keyword evidence="3 8" id="KW-0547">Nucleotide-binding</keyword>
<feature type="binding site" evidence="8">
    <location>
        <begin position="17"/>
        <end position="25"/>
    </location>
    <ligand>
        <name>ATP</name>
        <dbReference type="ChEBI" id="CHEBI:30616"/>
    </ligand>
</feature>
<feature type="active site" description="Proton acceptor" evidence="6">
    <location>
        <position position="88"/>
    </location>
</feature>
<dbReference type="InterPro" id="IPR050566">
    <property type="entry name" value="Deoxyribonucleoside_kinase"/>
</dbReference>
<evidence type="ECO:0000256" key="7">
    <source>
        <dbReference type="PIRSR" id="PIRSR000705-2"/>
    </source>
</evidence>
<evidence type="ECO:0000256" key="2">
    <source>
        <dbReference type="ARBA" id="ARBA00022679"/>
    </source>
</evidence>
<feature type="domain" description="Deoxynucleoside kinase" evidence="9">
    <location>
        <begin position="13"/>
        <end position="200"/>
    </location>
</feature>
<dbReference type="InterPro" id="IPR031314">
    <property type="entry name" value="DNK_dom"/>
</dbReference>
<dbReference type="OrthoDB" id="567086at2759"/>
<feature type="binding site" evidence="7">
    <location>
        <position position="89"/>
    </location>
    <ligand>
        <name>substrate</name>
    </ligand>
</feature>
<feature type="binding site" evidence="7">
    <location>
        <position position="154"/>
    </location>
    <ligand>
        <name>substrate</name>
    </ligand>
</feature>
<dbReference type="EMBL" id="VDLU01000002">
    <property type="protein sequence ID" value="TNJ28905.1"/>
    <property type="molecule type" value="Genomic_DNA"/>
</dbReference>
<dbReference type="Pfam" id="PF01712">
    <property type="entry name" value="dNK"/>
    <property type="match status" value="1"/>
</dbReference>
<dbReference type="GO" id="GO:0005737">
    <property type="term" value="C:cytoplasm"/>
    <property type="evidence" value="ECO:0007669"/>
    <property type="project" value="TreeGrafter"/>
</dbReference>
<feature type="binding site" evidence="7">
    <location>
        <position position="53"/>
    </location>
    <ligand>
        <name>substrate</name>
    </ligand>
</feature>
<evidence type="ECO:0000256" key="5">
    <source>
        <dbReference type="ARBA" id="ARBA00022840"/>
    </source>
</evidence>
<evidence type="ECO:0000256" key="4">
    <source>
        <dbReference type="ARBA" id="ARBA00022777"/>
    </source>
</evidence>
<comment type="similarity">
    <text evidence="1">Belongs to the DCK/DGK family.</text>
</comment>
<dbReference type="FunFam" id="3.40.50.300:FF:000659">
    <property type="entry name" value="Deoxyguanosine kinase"/>
    <property type="match status" value="1"/>
</dbReference>
<dbReference type="PIRSF" id="PIRSF000705">
    <property type="entry name" value="DNK"/>
    <property type="match status" value="1"/>
</dbReference>
<dbReference type="PANTHER" id="PTHR10513">
    <property type="entry name" value="DEOXYNUCLEOSIDE KINASE"/>
    <property type="match status" value="1"/>
</dbReference>
<dbReference type="GO" id="GO:0005524">
    <property type="term" value="F:ATP binding"/>
    <property type="evidence" value="ECO:0007669"/>
    <property type="project" value="UniProtKB-KW"/>
</dbReference>
<dbReference type="InterPro" id="IPR002624">
    <property type="entry name" value="DCK/DGK"/>
</dbReference>
<dbReference type="Gene3D" id="3.40.50.300">
    <property type="entry name" value="P-loop containing nucleotide triphosphate hydrolases"/>
    <property type="match status" value="1"/>
</dbReference>
<evidence type="ECO:0000313" key="11">
    <source>
        <dbReference type="Proteomes" id="UP000315496"/>
    </source>
</evidence>
<keyword evidence="5 8" id="KW-0067">ATP-binding</keyword>
<evidence type="ECO:0000313" key="10">
    <source>
        <dbReference type="EMBL" id="TNJ28905.1"/>
    </source>
</evidence>
<organism evidence="10 11">
    <name type="scientific">Giardia muris</name>
    <dbReference type="NCBI Taxonomy" id="5742"/>
    <lineage>
        <taxon>Eukaryota</taxon>
        <taxon>Metamonada</taxon>
        <taxon>Diplomonadida</taxon>
        <taxon>Hexamitidae</taxon>
        <taxon>Giardiinae</taxon>
        <taxon>Giardia</taxon>
    </lineage>
</organism>
<keyword evidence="4 10" id="KW-0418">Kinase</keyword>
<feature type="binding site" evidence="7">
    <location>
        <position position="41"/>
    </location>
    <ligand>
        <name>substrate</name>
    </ligand>
</feature>
<evidence type="ECO:0000256" key="6">
    <source>
        <dbReference type="PIRSR" id="PIRSR000705-1"/>
    </source>
</evidence>
<dbReference type="AlphaFoldDB" id="A0A4Z1SVG1"/>
<feature type="binding site" evidence="7">
    <location>
        <position position="94"/>
    </location>
    <ligand>
        <name>substrate</name>
    </ligand>
</feature>
<dbReference type="GO" id="GO:0019136">
    <property type="term" value="F:deoxynucleoside kinase activity"/>
    <property type="evidence" value="ECO:0007669"/>
    <property type="project" value="InterPro"/>
</dbReference>
<comment type="caution">
    <text evidence="10">The sequence shown here is derived from an EMBL/GenBank/DDBJ whole genome shotgun (WGS) entry which is preliminary data.</text>
</comment>
<feature type="binding site" evidence="7">
    <location>
        <position position="64"/>
    </location>
    <ligand>
        <name>substrate</name>
    </ligand>
</feature>
<dbReference type="SUPFAM" id="SSF52540">
    <property type="entry name" value="P-loop containing nucleoside triphosphate hydrolases"/>
    <property type="match status" value="1"/>
</dbReference>
<protein>
    <submittedName>
        <fullName evidence="10">Deoxynucleoside kinase</fullName>
    </submittedName>
</protein>
<gene>
    <name evidence="10" type="ORF">GMRT_15324</name>
</gene>
<evidence type="ECO:0000259" key="9">
    <source>
        <dbReference type="Pfam" id="PF01712"/>
    </source>
</evidence>
<sequence length="231" mass="26705">MDALRRTISPLFITMSGLIGAGKTTIARELAEELGVPVYYEPVEDNVYLEDFYRDMRAHSFALQVYLLNRRYTQHQQIVWGRQGGVQDRSIYEDSVFARVLMKQGYLTLRDYETYRALFQTMSTYLPHPHFIVHLDVTPEEALVRIKERSRGCEAGIPLDYLKALYEEYNVFLAEISKRIPVLRVRWDKYKTAAELAQEISKALVEHQAVIDVAFDSSMTANIPKVPASLY</sequence>
<reference evidence="10 11" key="1">
    <citation type="submission" date="2019-05" db="EMBL/GenBank/DDBJ databases">
        <title>The compact genome of Giardia muris reveals important steps in the evolution of intestinal protozoan parasites.</title>
        <authorList>
            <person name="Xu F."/>
            <person name="Jimenez-Gonzalez A."/>
            <person name="Einarsson E."/>
            <person name="Astvaldsson A."/>
            <person name="Peirasmaki D."/>
            <person name="Eckmann L."/>
            <person name="Andersson J.O."/>
            <person name="Svard S.G."/>
            <person name="Jerlstrom-Hultqvist J."/>
        </authorList>
    </citation>
    <scope>NUCLEOTIDE SEQUENCE [LARGE SCALE GENOMIC DNA]</scope>
    <source>
        <strain evidence="10 11">Roberts-Thomson</strain>
    </source>
</reference>
<evidence type="ECO:0000256" key="8">
    <source>
        <dbReference type="PIRSR" id="PIRSR000705-3"/>
    </source>
</evidence>
<dbReference type="InterPro" id="IPR027417">
    <property type="entry name" value="P-loop_NTPase"/>
</dbReference>
<keyword evidence="2" id="KW-0808">Transferase</keyword>
<dbReference type="PANTHER" id="PTHR10513:SF35">
    <property type="entry name" value="DEOXYADENOSINE KINASE"/>
    <property type="match status" value="1"/>
</dbReference>
<accession>A0A4Z1SVG1</accession>
<evidence type="ECO:0000256" key="3">
    <source>
        <dbReference type="ARBA" id="ARBA00022741"/>
    </source>
</evidence>
<keyword evidence="11" id="KW-1185">Reference proteome</keyword>
<evidence type="ECO:0000256" key="1">
    <source>
        <dbReference type="ARBA" id="ARBA00007420"/>
    </source>
</evidence>